<dbReference type="EMBL" id="BLBS01000020">
    <property type="protein sequence ID" value="GET87391.1"/>
    <property type="molecule type" value="Genomic_DNA"/>
</dbReference>
<protein>
    <recommendedName>
        <fullName evidence="2">Xrn1 N-terminal domain-containing protein</fullName>
    </recommendedName>
</protein>
<dbReference type="OrthoDB" id="372487at2759"/>
<comment type="caution">
    <text evidence="3">The sequence shown here is derived from an EMBL/GenBank/DDBJ whole genome shotgun (WGS) entry which is preliminary data.</text>
</comment>
<dbReference type="PANTHER" id="PTHR12341">
    <property type="entry name" value="5'-&gt;3' EXORIBONUCLEASE"/>
    <property type="match status" value="1"/>
</dbReference>
<dbReference type="GO" id="GO:0004534">
    <property type="term" value="F:5'-3' RNA exonuclease activity"/>
    <property type="evidence" value="ECO:0007669"/>
    <property type="project" value="TreeGrafter"/>
</dbReference>
<dbReference type="Pfam" id="PF03159">
    <property type="entry name" value="XRN_N"/>
    <property type="match status" value="1"/>
</dbReference>
<dbReference type="AlphaFoldDB" id="A0A640KDW3"/>
<feature type="region of interest" description="Disordered" evidence="1">
    <location>
        <begin position="257"/>
        <end position="285"/>
    </location>
</feature>
<dbReference type="InterPro" id="IPR027073">
    <property type="entry name" value="5_3_exoribonuclease"/>
</dbReference>
<dbReference type="InterPro" id="IPR004859">
    <property type="entry name" value="Xrn1_N"/>
</dbReference>
<gene>
    <name evidence="3" type="ORF">LtaPh_1603900</name>
</gene>
<keyword evidence="4" id="KW-1185">Reference proteome</keyword>
<reference evidence="3" key="1">
    <citation type="submission" date="2019-11" db="EMBL/GenBank/DDBJ databases">
        <title>Leishmania tarentolae CDS.</title>
        <authorList>
            <person name="Goto Y."/>
            <person name="Yamagishi J."/>
        </authorList>
    </citation>
    <scope>NUCLEOTIDE SEQUENCE [LARGE SCALE GENOMIC DNA]</scope>
    <source>
        <strain evidence="3">Parrot Tar II</strain>
    </source>
</reference>
<feature type="compositionally biased region" description="Basic and acidic residues" evidence="1">
    <location>
        <begin position="60"/>
        <end position="70"/>
    </location>
</feature>
<sequence>MGLLGLRKFIDSCGCTRLLPVPLSDAEAAEEVKRRLRVEGYYEVAGEDAGAESGTLYVNGREKNEADDVGGRGARRRPLTSSSHVGSPENAGVDTTGIYTPMIDHVLIDMNCVVHACFRHQSSENRTKKQLIQEVLERLRVLVTEVVVPRQSLSVCFDGPAPIAKLQTQRLRRRKVSLLDTGSVQQLSTLSITAGSLFMIELENAIASQFKLNNGRGFLRHACPVYLYGTTVMGEGEAKVSRALAFLAYGSGTTTDSTVRMPQGEKASRPHREFGNAGCRGRNGGGGRGECDGGEYAATTPYLRCRPDDTVVVMGDDIDLVMTCLAATAFHNLSIISPSSLQLIRVSDVLYRWLKATSATRGDTPFSPWQLPSIRIDFIFLFLLNGGDHYTGAGEVAMALWRRYRSVRAAYPHSTLVSSNLDAIDIDFLADVVQSSEYTGSSSIEVGMDLLRSALWSLYTVVTGVCPDYHYVPAPAAPQLCHLRAAAAHCQRTNTRITLPNATMDSQPLTPLETYVALMPTQATLPKSIAAGLHSKTAHHSILKTLESSNDAAAIARAAKDAVEVSAPWLTKSEQYLRQFTSPVQLNINPPRRRLSRHEQHHMLSTYGYIRVEDPVPVVRPITMPENVPYLNVPYPPSTKYLDFYCPFDVETLRPQDIYAGDQATSAPHASGSAPANGSRLTHLHGRAVSTRPFLFSAAVTPHDSMHGSASGDSTSGDGSGGAAGTAGRSAQRKRVYLNQEENAEELRQRERKSAAGKLQQALDITSSILERGQHFTTPQKRRMQRRLHRLKQAESAELRAILAREDRKYVARMGKTDARDLERELRQFLGDDASPDEVAALMRDASEESADVQAAVRRTDVVTDSDTARKKVKHLKSKKGVASAAEAPRWRDAKVHQTKVVKAGVRDGSSGTNLEHRKDDITASTLAAKQRKTRAIVSTDADSHVNVTNTSCALKRRRRELTESCEEGSASQRTPSEAKKRRRVQS</sequence>
<dbReference type="GO" id="GO:0003723">
    <property type="term" value="F:RNA binding"/>
    <property type="evidence" value="ECO:0007669"/>
    <property type="project" value="TreeGrafter"/>
</dbReference>
<feature type="compositionally biased region" description="Low complexity" evidence="1">
    <location>
        <begin position="708"/>
        <end position="717"/>
    </location>
</feature>
<feature type="region of interest" description="Disordered" evidence="1">
    <location>
        <begin position="53"/>
        <end position="94"/>
    </location>
</feature>
<feature type="region of interest" description="Disordered" evidence="1">
    <location>
        <begin position="958"/>
        <end position="987"/>
    </location>
</feature>
<evidence type="ECO:0000313" key="3">
    <source>
        <dbReference type="EMBL" id="GET87391.1"/>
    </source>
</evidence>
<proteinExistence type="predicted"/>
<evidence type="ECO:0000256" key="1">
    <source>
        <dbReference type="SAM" id="MobiDB-lite"/>
    </source>
</evidence>
<feature type="region of interest" description="Disordered" evidence="1">
    <location>
        <begin position="704"/>
        <end position="735"/>
    </location>
</feature>
<evidence type="ECO:0000259" key="2">
    <source>
        <dbReference type="Pfam" id="PF03159"/>
    </source>
</evidence>
<accession>A0A640KDW3</accession>
<dbReference type="Proteomes" id="UP000419144">
    <property type="component" value="Unassembled WGS sequence"/>
</dbReference>
<dbReference type="PANTHER" id="PTHR12341:SF73">
    <property type="entry name" value="XRN1 N-TERMINAL DOMAIN-CONTAINING PROTEIN"/>
    <property type="match status" value="1"/>
</dbReference>
<dbReference type="Gene3D" id="3.40.50.12390">
    <property type="match status" value="1"/>
</dbReference>
<dbReference type="GO" id="GO:0000956">
    <property type="term" value="P:nuclear-transcribed mRNA catabolic process"/>
    <property type="evidence" value="ECO:0007669"/>
    <property type="project" value="TreeGrafter"/>
</dbReference>
<dbReference type="GO" id="GO:0005634">
    <property type="term" value="C:nucleus"/>
    <property type="evidence" value="ECO:0007669"/>
    <property type="project" value="TreeGrafter"/>
</dbReference>
<name>A0A640KDW3_LEITA</name>
<organism evidence="3 4">
    <name type="scientific">Leishmania tarentolae</name>
    <name type="common">Sauroleishmania tarentolae</name>
    <dbReference type="NCBI Taxonomy" id="5689"/>
    <lineage>
        <taxon>Eukaryota</taxon>
        <taxon>Discoba</taxon>
        <taxon>Euglenozoa</taxon>
        <taxon>Kinetoplastea</taxon>
        <taxon>Metakinetoplastina</taxon>
        <taxon>Trypanosomatida</taxon>
        <taxon>Trypanosomatidae</taxon>
        <taxon>Leishmaniinae</taxon>
        <taxon>Leishmania</taxon>
        <taxon>lizard Leishmania</taxon>
    </lineage>
</organism>
<feature type="domain" description="Xrn1 N-terminal" evidence="2">
    <location>
        <begin position="102"/>
        <end position="241"/>
    </location>
</feature>
<evidence type="ECO:0000313" key="4">
    <source>
        <dbReference type="Proteomes" id="UP000419144"/>
    </source>
</evidence>
<dbReference type="VEuPathDB" id="TriTrypDB:LtaPh_1603900"/>